<dbReference type="CDD" id="cd13639">
    <property type="entry name" value="PBP2_OpuAC_like"/>
    <property type="match status" value="1"/>
</dbReference>
<evidence type="ECO:0000256" key="5">
    <source>
        <dbReference type="SAM" id="SignalP"/>
    </source>
</evidence>
<comment type="subcellular location">
    <subcellularLocation>
        <location evidence="1">Cell membrane</location>
    </subcellularLocation>
</comment>
<keyword evidence="2" id="KW-0813">Transport</keyword>
<dbReference type="EMBL" id="VTEI01000003">
    <property type="protein sequence ID" value="TYS17624.1"/>
    <property type="molecule type" value="Genomic_DNA"/>
</dbReference>
<evidence type="ECO:0000259" key="6">
    <source>
        <dbReference type="Pfam" id="PF04069"/>
    </source>
</evidence>
<dbReference type="InterPro" id="IPR007210">
    <property type="entry name" value="ABC_Gly_betaine_transp_sub-bd"/>
</dbReference>
<feature type="domain" description="ABC-type glycine betaine transport system substrate-binding" evidence="6">
    <location>
        <begin position="36"/>
        <end position="279"/>
    </location>
</feature>
<dbReference type="Gene3D" id="3.40.190.10">
    <property type="entry name" value="Periplasmic binding protein-like II"/>
    <property type="match status" value="1"/>
</dbReference>
<dbReference type="GO" id="GO:0015871">
    <property type="term" value="P:choline transport"/>
    <property type="evidence" value="ECO:0007669"/>
    <property type="project" value="TreeGrafter"/>
</dbReference>
<keyword evidence="5" id="KW-0732">Signal</keyword>
<dbReference type="SUPFAM" id="SSF53850">
    <property type="entry name" value="Periplasmic binding protein-like II"/>
    <property type="match status" value="1"/>
</dbReference>
<evidence type="ECO:0000256" key="1">
    <source>
        <dbReference type="ARBA" id="ARBA00004236"/>
    </source>
</evidence>
<keyword evidence="3" id="KW-1003">Cell membrane</keyword>
<dbReference type="RefSeq" id="WP_148938959.1">
    <property type="nucleotide sequence ID" value="NZ_VTEI01000003.1"/>
</dbReference>
<sequence length="289" mass="32868">MKRWLNLLFLALLVSGIVLTGCNNGDDGNGGAQDNSVVIGLNNWAENVAVSNMWKVLLEEKNYEVELKSMEKAPVWLGITRDELDIAAEVWLPHTDKPLMDKYEENLDMHEIWYENTGLGLVVPSYMEDISSIEELNERKEEFGGRIVGIDPGASLTSMTQDAIEEYGLEFDLVTSSGPAMMAELSKAYKDKEPIVVTLWNPHWAFSGYDLKYLEDPKKVYGDPDDIYYMTRKGFEEDHPEVIKWMNNWQMDDETLGSLMATVKETGDPAEGAKAWIDENRDLVDQWLK</sequence>
<dbReference type="Proteomes" id="UP000322267">
    <property type="component" value="Unassembled WGS sequence"/>
</dbReference>
<dbReference type="Gene3D" id="3.40.190.100">
    <property type="entry name" value="Glycine betaine-binding periplasmic protein, domain 2"/>
    <property type="match status" value="1"/>
</dbReference>
<protein>
    <submittedName>
        <fullName evidence="7">Glycine betaine ABC transporter substrate-binding protein</fullName>
    </submittedName>
</protein>
<proteinExistence type="predicted"/>
<name>A0A5D4NVP4_9BACI</name>
<dbReference type="GO" id="GO:0031460">
    <property type="term" value="P:glycine betaine transport"/>
    <property type="evidence" value="ECO:0007669"/>
    <property type="project" value="TreeGrafter"/>
</dbReference>
<evidence type="ECO:0000313" key="7">
    <source>
        <dbReference type="EMBL" id="TYS17624.1"/>
    </source>
</evidence>
<dbReference type="PANTHER" id="PTHR47737:SF1">
    <property type="entry name" value="GLYCINE BETAINE_PROLINE BETAINE TRANSPORT SYSTEM PERMEASE PROTEIN PROW"/>
    <property type="match status" value="1"/>
</dbReference>
<dbReference type="PANTHER" id="PTHR47737">
    <property type="entry name" value="GLYCINE BETAINE/PROLINE BETAINE TRANSPORT SYSTEM PERMEASE PROTEIN PROW"/>
    <property type="match status" value="1"/>
</dbReference>
<accession>A0A5D4NVP4</accession>
<evidence type="ECO:0000256" key="3">
    <source>
        <dbReference type="ARBA" id="ARBA00022475"/>
    </source>
</evidence>
<gene>
    <name evidence="7" type="ORF">FZC78_07115</name>
</gene>
<dbReference type="GO" id="GO:0043190">
    <property type="term" value="C:ATP-binding cassette (ABC) transporter complex"/>
    <property type="evidence" value="ECO:0007669"/>
    <property type="project" value="InterPro"/>
</dbReference>
<keyword evidence="4" id="KW-0472">Membrane</keyword>
<dbReference type="AlphaFoldDB" id="A0A5D4NVP4"/>
<dbReference type="GO" id="GO:0015226">
    <property type="term" value="F:carnitine transmembrane transporter activity"/>
    <property type="evidence" value="ECO:0007669"/>
    <property type="project" value="TreeGrafter"/>
</dbReference>
<dbReference type="OrthoDB" id="9787902at2"/>
<dbReference type="Pfam" id="PF04069">
    <property type="entry name" value="OpuAC"/>
    <property type="match status" value="1"/>
</dbReference>
<dbReference type="PROSITE" id="PS51257">
    <property type="entry name" value="PROKAR_LIPOPROTEIN"/>
    <property type="match status" value="1"/>
</dbReference>
<reference evidence="7 8" key="1">
    <citation type="submission" date="2019-08" db="EMBL/GenBank/DDBJ databases">
        <title>Bacillus genomes from the desert of Cuatro Cienegas, Coahuila.</title>
        <authorList>
            <person name="Olmedo-Alvarez G."/>
        </authorList>
    </citation>
    <scope>NUCLEOTIDE SEQUENCE [LARGE SCALE GENOMIC DNA]</scope>
    <source>
        <strain evidence="7 8">CH34_1T</strain>
    </source>
</reference>
<evidence type="ECO:0000256" key="4">
    <source>
        <dbReference type="ARBA" id="ARBA00023136"/>
    </source>
</evidence>
<organism evidence="7 8">
    <name type="scientific">Rossellomorea vietnamensis</name>
    <dbReference type="NCBI Taxonomy" id="218284"/>
    <lineage>
        <taxon>Bacteria</taxon>
        <taxon>Bacillati</taxon>
        <taxon>Bacillota</taxon>
        <taxon>Bacilli</taxon>
        <taxon>Bacillales</taxon>
        <taxon>Bacillaceae</taxon>
        <taxon>Rossellomorea</taxon>
    </lineage>
</organism>
<feature type="signal peptide" evidence="5">
    <location>
        <begin position="1"/>
        <end position="20"/>
    </location>
</feature>
<evidence type="ECO:0000313" key="8">
    <source>
        <dbReference type="Proteomes" id="UP000322267"/>
    </source>
</evidence>
<comment type="caution">
    <text evidence="7">The sequence shown here is derived from an EMBL/GenBank/DDBJ whole genome shotgun (WGS) entry which is preliminary data.</text>
</comment>
<evidence type="ECO:0000256" key="2">
    <source>
        <dbReference type="ARBA" id="ARBA00022448"/>
    </source>
</evidence>
<dbReference type="GO" id="GO:0005275">
    <property type="term" value="F:amine transmembrane transporter activity"/>
    <property type="evidence" value="ECO:0007669"/>
    <property type="project" value="TreeGrafter"/>
</dbReference>
<feature type="chain" id="PRO_5039093752" evidence="5">
    <location>
        <begin position="21"/>
        <end position="289"/>
    </location>
</feature>